<dbReference type="InterPro" id="IPR050103">
    <property type="entry name" value="Class-III_PLP-dep_AT"/>
</dbReference>
<dbReference type="FunFam" id="3.40.640.10:FF:000011">
    <property type="entry name" value="Ornithine aminotransferase"/>
    <property type="match status" value="1"/>
</dbReference>
<dbReference type="InterPro" id="IPR010164">
    <property type="entry name" value="Orn_aminotrans"/>
</dbReference>
<comment type="cofactor">
    <cofactor evidence="1 11">
        <name>pyridoxal 5'-phosphate</name>
        <dbReference type="ChEBI" id="CHEBI:597326"/>
    </cofactor>
</comment>
<comment type="pathway">
    <text evidence="3 11">Amino-acid biosynthesis; L-proline biosynthesis; L-glutamate 5-semialdehyde from L-ornithine: step 1/1.</text>
</comment>
<dbReference type="InterPro" id="IPR015422">
    <property type="entry name" value="PyrdxlP-dep_Trfase_small"/>
</dbReference>
<dbReference type="InterPro" id="IPR049704">
    <property type="entry name" value="Aminotrans_3_PPA_site"/>
</dbReference>
<evidence type="ECO:0000256" key="2">
    <source>
        <dbReference type="ARBA" id="ARBA00004305"/>
    </source>
</evidence>
<dbReference type="OrthoDB" id="425114at2759"/>
<dbReference type="GO" id="GO:0042802">
    <property type="term" value="F:identical protein binding"/>
    <property type="evidence" value="ECO:0007669"/>
    <property type="project" value="TreeGrafter"/>
</dbReference>
<dbReference type="InterPro" id="IPR005814">
    <property type="entry name" value="Aminotrans_3"/>
</dbReference>
<evidence type="ECO:0000256" key="3">
    <source>
        <dbReference type="ARBA" id="ARBA00004998"/>
    </source>
</evidence>
<accession>A0A6H5IM49</accession>
<dbReference type="Gene3D" id="3.90.1150.10">
    <property type="entry name" value="Aspartate Aminotransferase, domain 1"/>
    <property type="match status" value="1"/>
</dbReference>
<protein>
    <recommendedName>
        <fullName evidence="6 11">Ornithine aminotransferase</fullName>
        <ecNumber evidence="6 11">2.6.1.13</ecNumber>
    </recommendedName>
</protein>
<dbReference type="PIRSF" id="PIRSF000521">
    <property type="entry name" value="Transaminase_4ab_Lys_Orn"/>
    <property type="match status" value="1"/>
</dbReference>
<dbReference type="NCBIfam" id="TIGR01885">
    <property type="entry name" value="Orn_aminotrans"/>
    <property type="match status" value="1"/>
</dbReference>
<evidence type="ECO:0000256" key="5">
    <source>
        <dbReference type="ARBA" id="ARBA00011881"/>
    </source>
</evidence>
<keyword evidence="7 11" id="KW-0032">Aminotransferase</keyword>
<gene>
    <name evidence="12" type="ORF">TBRA_LOCUS8677</name>
</gene>
<evidence type="ECO:0000256" key="8">
    <source>
        <dbReference type="ARBA" id="ARBA00022679"/>
    </source>
</evidence>
<proteinExistence type="inferred from homology"/>
<comment type="catalytic activity">
    <reaction evidence="11">
        <text>a 2-oxocarboxylate + L-ornithine = L-glutamate 5-semialdehyde + an L-alpha-amino acid</text>
        <dbReference type="Rhea" id="RHEA:13877"/>
        <dbReference type="ChEBI" id="CHEBI:35179"/>
        <dbReference type="ChEBI" id="CHEBI:46911"/>
        <dbReference type="ChEBI" id="CHEBI:58066"/>
        <dbReference type="ChEBI" id="CHEBI:59869"/>
        <dbReference type="EC" id="2.6.1.13"/>
    </reaction>
</comment>
<dbReference type="PROSITE" id="PS00600">
    <property type="entry name" value="AA_TRANSFER_CLASS_3"/>
    <property type="match status" value="1"/>
</dbReference>
<dbReference type="GO" id="GO:0030170">
    <property type="term" value="F:pyridoxal phosphate binding"/>
    <property type="evidence" value="ECO:0007669"/>
    <property type="project" value="InterPro"/>
</dbReference>
<evidence type="ECO:0000256" key="6">
    <source>
        <dbReference type="ARBA" id="ARBA00012924"/>
    </source>
</evidence>
<dbReference type="Pfam" id="PF00202">
    <property type="entry name" value="Aminotran_3"/>
    <property type="match status" value="1"/>
</dbReference>
<sequence>MSLRIVRTVKRHLSSAAAISPGSLSSPIQLTCRRCLSSDQVFELEHKYGAHNYHPLEVALQRGEGVFVWDCENRRYYDFLSAYSAVNQGHCHPRIYRVLCEQAKKLTLTSRAFYSDALGEFSHYITQLFGYERWLPMNTGVEGGETACKLARRWGYDRKGIERYRGKIVFAEGNFWGRSLSAVSSSTDASSYAGFGPFMPGFEIIPYDDLDALDKITRDPQVCAFMVEPIQGEAGVVVPKDGYLKGVRDICTKNNVLWIADEVQTGLGRTGKRLACDHEGVKPDILILGKALSGGFYPVSGVLANDDVMLTIKPGEHGSTYGGNPLGCRIAMEALGVLEDERLAENAEKLGHLLRGELSKLPRDVVKVVRGKGLLNAIVIDEKIDAMDVCRQLKDEGLLAKPTHGHIIRLAPPLCIDEQQIKECADIIGRVIKRQSP</sequence>
<dbReference type="PANTHER" id="PTHR11986:SF18">
    <property type="entry name" value="ORNITHINE AMINOTRANSFERASE, MITOCHONDRIAL"/>
    <property type="match status" value="1"/>
</dbReference>
<keyword evidence="8 11" id="KW-0808">Transferase</keyword>
<evidence type="ECO:0000256" key="11">
    <source>
        <dbReference type="RuleBase" id="RU365036"/>
    </source>
</evidence>
<dbReference type="AlphaFoldDB" id="A0A6H5IM49"/>
<dbReference type="Gene3D" id="3.40.640.10">
    <property type="entry name" value="Type I PLP-dependent aspartate aminotransferase-like (Major domain)"/>
    <property type="match status" value="1"/>
</dbReference>
<evidence type="ECO:0000313" key="12">
    <source>
        <dbReference type="EMBL" id="CAB0036830.1"/>
    </source>
</evidence>
<dbReference type="GO" id="GO:0055129">
    <property type="term" value="P:L-proline biosynthetic process"/>
    <property type="evidence" value="ECO:0007669"/>
    <property type="project" value="UniProtKB-UniPathway"/>
</dbReference>
<dbReference type="GO" id="GO:0010121">
    <property type="term" value="P:L-arginine catabolic process to proline via ornithine"/>
    <property type="evidence" value="ECO:0007669"/>
    <property type="project" value="TreeGrafter"/>
</dbReference>
<dbReference type="InterPro" id="IPR015421">
    <property type="entry name" value="PyrdxlP-dep_Trfase_major"/>
</dbReference>
<evidence type="ECO:0000256" key="10">
    <source>
        <dbReference type="RuleBase" id="RU003560"/>
    </source>
</evidence>
<comment type="subunit">
    <text evidence="5">Homotetramer.</text>
</comment>
<reference evidence="12 13" key="1">
    <citation type="submission" date="2020-02" db="EMBL/GenBank/DDBJ databases">
        <authorList>
            <person name="Ferguson B K."/>
        </authorList>
    </citation>
    <scope>NUCLEOTIDE SEQUENCE [LARGE SCALE GENOMIC DNA]</scope>
</reference>
<dbReference type="CDD" id="cd00610">
    <property type="entry name" value="OAT_like"/>
    <property type="match status" value="1"/>
</dbReference>
<keyword evidence="9 10" id="KW-0663">Pyridoxal phosphate</keyword>
<dbReference type="EC" id="2.6.1.13" evidence="6 11"/>
<dbReference type="Proteomes" id="UP000479190">
    <property type="component" value="Unassembled WGS sequence"/>
</dbReference>
<evidence type="ECO:0000256" key="1">
    <source>
        <dbReference type="ARBA" id="ARBA00001933"/>
    </source>
</evidence>
<dbReference type="InterPro" id="IPR015424">
    <property type="entry name" value="PyrdxlP-dep_Trfase"/>
</dbReference>
<dbReference type="GO" id="GO:0019544">
    <property type="term" value="P:L-arginine catabolic process to L-glutamate"/>
    <property type="evidence" value="ECO:0007669"/>
    <property type="project" value="TreeGrafter"/>
</dbReference>
<evidence type="ECO:0000256" key="9">
    <source>
        <dbReference type="ARBA" id="ARBA00022898"/>
    </source>
</evidence>
<dbReference type="EMBL" id="CADCXV010000829">
    <property type="protein sequence ID" value="CAB0036830.1"/>
    <property type="molecule type" value="Genomic_DNA"/>
</dbReference>
<dbReference type="GO" id="GO:0004587">
    <property type="term" value="F:ornithine aminotransferase activity"/>
    <property type="evidence" value="ECO:0007669"/>
    <property type="project" value="UniProtKB-EC"/>
</dbReference>
<evidence type="ECO:0000256" key="7">
    <source>
        <dbReference type="ARBA" id="ARBA00022576"/>
    </source>
</evidence>
<name>A0A6H5IM49_9HYME</name>
<dbReference type="PANTHER" id="PTHR11986">
    <property type="entry name" value="AMINOTRANSFERASE CLASS III"/>
    <property type="match status" value="1"/>
</dbReference>
<evidence type="ECO:0000256" key="4">
    <source>
        <dbReference type="ARBA" id="ARBA00008954"/>
    </source>
</evidence>
<dbReference type="SUPFAM" id="SSF53383">
    <property type="entry name" value="PLP-dependent transferases"/>
    <property type="match status" value="1"/>
</dbReference>
<evidence type="ECO:0000313" key="13">
    <source>
        <dbReference type="Proteomes" id="UP000479190"/>
    </source>
</evidence>
<comment type="subcellular location">
    <subcellularLocation>
        <location evidence="2">Mitochondrion matrix</location>
    </subcellularLocation>
</comment>
<dbReference type="UniPathway" id="UPA00098">
    <property type="reaction ID" value="UER00358"/>
</dbReference>
<comment type="similarity">
    <text evidence="4 10">Belongs to the class-III pyridoxal-phosphate-dependent aminotransferase family.</text>
</comment>
<dbReference type="GO" id="GO:0005759">
    <property type="term" value="C:mitochondrial matrix"/>
    <property type="evidence" value="ECO:0007669"/>
    <property type="project" value="UniProtKB-SubCell"/>
</dbReference>
<organism evidence="12 13">
    <name type="scientific">Trichogramma brassicae</name>
    <dbReference type="NCBI Taxonomy" id="86971"/>
    <lineage>
        <taxon>Eukaryota</taxon>
        <taxon>Metazoa</taxon>
        <taxon>Ecdysozoa</taxon>
        <taxon>Arthropoda</taxon>
        <taxon>Hexapoda</taxon>
        <taxon>Insecta</taxon>
        <taxon>Pterygota</taxon>
        <taxon>Neoptera</taxon>
        <taxon>Endopterygota</taxon>
        <taxon>Hymenoptera</taxon>
        <taxon>Apocrita</taxon>
        <taxon>Proctotrupomorpha</taxon>
        <taxon>Chalcidoidea</taxon>
        <taxon>Trichogrammatidae</taxon>
        <taxon>Trichogramma</taxon>
    </lineage>
</organism>
<dbReference type="FunFam" id="3.90.1150.10:FF:000152">
    <property type="entry name" value="Ornithine aminotransferase"/>
    <property type="match status" value="1"/>
</dbReference>
<keyword evidence="13" id="KW-1185">Reference proteome</keyword>